<protein>
    <recommendedName>
        <fullName evidence="2">SWIM-type domain-containing protein</fullName>
    </recommendedName>
</protein>
<name>A0A7H0GSG7_9BACT</name>
<keyword evidence="4" id="KW-1185">Reference proteome</keyword>
<keyword evidence="1" id="KW-0862">Zinc</keyword>
<dbReference type="KEGG" id="hqi:H9L05_14250"/>
<organism evidence="3 4">
    <name type="scientific">Hymenobacter qilianensis</name>
    <dbReference type="NCBI Taxonomy" id="1385715"/>
    <lineage>
        <taxon>Bacteria</taxon>
        <taxon>Pseudomonadati</taxon>
        <taxon>Bacteroidota</taxon>
        <taxon>Cytophagia</taxon>
        <taxon>Cytophagales</taxon>
        <taxon>Hymenobacteraceae</taxon>
        <taxon>Hymenobacter</taxon>
    </lineage>
</organism>
<accession>A0A7H0GSG7</accession>
<evidence type="ECO:0000313" key="4">
    <source>
        <dbReference type="Proteomes" id="UP000516093"/>
    </source>
</evidence>
<keyword evidence="1" id="KW-0863">Zinc-finger</keyword>
<dbReference type="RefSeq" id="WP_187731525.1">
    <property type="nucleotide sequence ID" value="NZ_CP060784.1"/>
</dbReference>
<reference evidence="3 4" key="1">
    <citation type="submission" date="2020-08" db="EMBL/GenBank/DDBJ databases">
        <title>Genome sequence of Hymenobacter qilianensis JCM 19763T.</title>
        <authorList>
            <person name="Hyun D.-W."/>
            <person name="Bae J.-W."/>
        </authorList>
    </citation>
    <scope>NUCLEOTIDE SEQUENCE [LARGE SCALE GENOMIC DNA]</scope>
    <source>
        <strain evidence="3 4">JCM 19763</strain>
    </source>
</reference>
<evidence type="ECO:0000259" key="2">
    <source>
        <dbReference type="PROSITE" id="PS50966"/>
    </source>
</evidence>
<evidence type="ECO:0000313" key="3">
    <source>
        <dbReference type="EMBL" id="QNP51233.1"/>
    </source>
</evidence>
<dbReference type="EMBL" id="CP060784">
    <property type="protein sequence ID" value="QNP51233.1"/>
    <property type="molecule type" value="Genomic_DNA"/>
</dbReference>
<dbReference type="PROSITE" id="PS50966">
    <property type="entry name" value="ZF_SWIM"/>
    <property type="match status" value="1"/>
</dbReference>
<sequence>MRLDEPYLLSAAGPHPHKYVLPAITVAKLTSTIVGLHCVGLPPADSRTLAAIQPETLALDNGTFTSLSHAASELRFPTVVVQQNGPDLVASCACAIPKTSLCEHQALVLLSILQRKELRLFFDKPARHAYMRTLARDYGLEQAEDLDEHFELTYTRPSLVSAVPRRPDLYAVTATTKQELITQLLPTKRRPAADLPPANSCWC</sequence>
<keyword evidence="1" id="KW-0479">Metal-binding</keyword>
<dbReference type="InterPro" id="IPR007527">
    <property type="entry name" value="Znf_SWIM"/>
</dbReference>
<feature type="domain" description="SWIM-type" evidence="2">
    <location>
        <begin position="77"/>
        <end position="113"/>
    </location>
</feature>
<dbReference type="AlphaFoldDB" id="A0A7H0GSG7"/>
<dbReference type="Proteomes" id="UP000516093">
    <property type="component" value="Chromosome"/>
</dbReference>
<dbReference type="GO" id="GO:0008270">
    <property type="term" value="F:zinc ion binding"/>
    <property type="evidence" value="ECO:0007669"/>
    <property type="project" value="UniProtKB-KW"/>
</dbReference>
<proteinExistence type="predicted"/>
<evidence type="ECO:0000256" key="1">
    <source>
        <dbReference type="PROSITE-ProRule" id="PRU00325"/>
    </source>
</evidence>
<gene>
    <name evidence="3" type="ORF">H9L05_14250</name>
</gene>